<comment type="similarity">
    <text evidence="2 9">Belongs to the RecN family.</text>
</comment>
<accession>A0ABN2X9N8</accession>
<evidence type="ECO:0000256" key="7">
    <source>
        <dbReference type="ARBA" id="ARBA00023204"/>
    </source>
</evidence>
<evidence type="ECO:0000256" key="6">
    <source>
        <dbReference type="ARBA" id="ARBA00022840"/>
    </source>
</evidence>
<evidence type="ECO:0000256" key="9">
    <source>
        <dbReference type="PIRNR" id="PIRNR003128"/>
    </source>
</evidence>
<dbReference type="NCBIfam" id="TIGR00634">
    <property type="entry name" value="recN"/>
    <property type="match status" value="1"/>
</dbReference>
<dbReference type="InterPro" id="IPR004604">
    <property type="entry name" value="DNA_recomb/repair_RecN"/>
</dbReference>
<comment type="caution">
    <text evidence="12">The sequence shown here is derived from an EMBL/GenBank/DDBJ whole genome shotgun (WGS) entry which is preliminary data.</text>
</comment>
<comment type="function">
    <text evidence="1 9">May be involved in recombinational repair of damaged DNA.</text>
</comment>
<dbReference type="InterPro" id="IPR003395">
    <property type="entry name" value="RecF/RecN/SMC_N"/>
</dbReference>
<feature type="coiled-coil region" evidence="10">
    <location>
        <begin position="358"/>
        <end position="392"/>
    </location>
</feature>
<protein>
    <recommendedName>
        <fullName evidence="3 9">DNA repair protein RecN</fullName>
    </recommendedName>
    <alternativeName>
        <fullName evidence="8 9">Recombination protein N</fullName>
    </alternativeName>
</protein>
<organism evidence="12 13">
    <name type="scientific">Brevibacterium salitolerans</name>
    <dbReference type="NCBI Taxonomy" id="1403566"/>
    <lineage>
        <taxon>Bacteria</taxon>
        <taxon>Bacillati</taxon>
        <taxon>Actinomycetota</taxon>
        <taxon>Actinomycetes</taxon>
        <taxon>Micrococcales</taxon>
        <taxon>Brevibacteriaceae</taxon>
        <taxon>Brevibacterium</taxon>
    </lineage>
</organism>
<evidence type="ECO:0000256" key="10">
    <source>
        <dbReference type="SAM" id="Coils"/>
    </source>
</evidence>
<evidence type="ECO:0000259" key="11">
    <source>
        <dbReference type="Pfam" id="PF02463"/>
    </source>
</evidence>
<keyword evidence="4" id="KW-0547">Nucleotide-binding</keyword>
<dbReference type="CDD" id="cd03241">
    <property type="entry name" value="ABC_RecN"/>
    <property type="match status" value="1"/>
</dbReference>
<dbReference type="PANTHER" id="PTHR11059:SF0">
    <property type="entry name" value="DNA REPAIR PROTEIN RECN"/>
    <property type="match status" value="1"/>
</dbReference>
<evidence type="ECO:0000256" key="4">
    <source>
        <dbReference type="ARBA" id="ARBA00022741"/>
    </source>
</evidence>
<reference evidence="12 13" key="1">
    <citation type="journal article" date="2019" name="Int. J. Syst. Evol. Microbiol.">
        <title>The Global Catalogue of Microorganisms (GCM) 10K type strain sequencing project: providing services to taxonomists for standard genome sequencing and annotation.</title>
        <authorList>
            <consortium name="The Broad Institute Genomics Platform"/>
            <consortium name="The Broad Institute Genome Sequencing Center for Infectious Disease"/>
            <person name="Wu L."/>
            <person name="Ma J."/>
        </authorList>
    </citation>
    <scope>NUCLEOTIDE SEQUENCE [LARGE SCALE GENOMIC DNA]</scope>
    <source>
        <strain evidence="12 13">JCM 15900</strain>
    </source>
</reference>
<evidence type="ECO:0000256" key="8">
    <source>
        <dbReference type="ARBA" id="ARBA00033408"/>
    </source>
</evidence>
<evidence type="ECO:0000256" key="1">
    <source>
        <dbReference type="ARBA" id="ARBA00003618"/>
    </source>
</evidence>
<keyword evidence="13" id="KW-1185">Reference proteome</keyword>
<name>A0ABN2X9N8_9MICO</name>
<evidence type="ECO:0000256" key="5">
    <source>
        <dbReference type="ARBA" id="ARBA00022763"/>
    </source>
</evidence>
<dbReference type="PIRSF" id="PIRSF003128">
    <property type="entry name" value="RecN"/>
    <property type="match status" value="1"/>
</dbReference>
<gene>
    <name evidence="12" type="primary">recN</name>
    <name evidence="12" type="ORF">GCM10009823_33440</name>
</gene>
<dbReference type="RefSeq" id="WP_344338720.1">
    <property type="nucleotide sequence ID" value="NZ_BAAAPZ010000019.1"/>
</dbReference>
<dbReference type="EMBL" id="BAAAPZ010000019">
    <property type="protein sequence ID" value="GAA2106920.1"/>
    <property type="molecule type" value="Genomic_DNA"/>
</dbReference>
<keyword evidence="5 9" id="KW-0227">DNA damage</keyword>
<evidence type="ECO:0000313" key="13">
    <source>
        <dbReference type="Proteomes" id="UP001500984"/>
    </source>
</evidence>
<keyword evidence="6" id="KW-0067">ATP-binding</keyword>
<keyword evidence="7 9" id="KW-0234">DNA repair</keyword>
<dbReference type="PANTHER" id="PTHR11059">
    <property type="entry name" value="DNA REPAIR PROTEIN RECN"/>
    <property type="match status" value="1"/>
</dbReference>
<evidence type="ECO:0000256" key="2">
    <source>
        <dbReference type="ARBA" id="ARBA00009441"/>
    </source>
</evidence>
<dbReference type="SUPFAM" id="SSF52540">
    <property type="entry name" value="P-loop containing nucleoside triphosphate hydrolases"/>
    <property type="match status" value="2"/>
</dbReference>
<proteinExistence type="inferred from homology"/>
<evidence type="ECO:0000256" key="3">
    <source>
        <dbReference type="ARBA" id="ARBA00021315"/>
    </source>
</evidence>
<dbReference type="Gene3D" id="3.40.50.300">
    <property type="entry name" value="P-loop containing nucleotide triphosphate hydrolases"/>
    <property type="match status" value="2"/>
</dbReference>
<feature type="domain" description="RecF/RecN/SMC N-terminal" evidence="11">
    <location>
        <begin position="2"/>
        <end position="531"/>
    </location>
</feature>
<evidence type="ECO:0000313" key="12">
    <source>
        <dbReference type="EMBL" id="GAA2106920.1"/>
    </source>
</evidence>
<keyword evidence="10" id="KW-0175">Coiled coil</keyword>
<dbReference type="Pfam" id="PF02463">
    <property type="entry name" value="SMC_N"/>
    <property type="match status" value="1"/>
</dbReference>
<dbReference type="Proteomes" id="UP001500984">
    <property type="component" value="Unassembled WGS sequence"/>
</dbReference>
<dbReference type="InterPro" id="IPR027417">
    <property type="entry name" value="P-loop_NTPase"/>
</dbReference>
<sequence>MITSIGIENLGVITDARIDLGAGLTVVTGETGAGKTMFVTALDLLLGQRAETSAVRRDAEKAVVEGIFALPAAGDEVDPASALDEEGHVQSAVAARIAEAGGDVDEEAVLTRIIPRSGRARATAGGRTVPAAVLREVGSQLVSMHGQAEQMTLRGQAQQRALLDGIAGRRGAQALASYREAFAAHRELEQEHQRLEGTRSERAARIDYLRSALEAIDAVRPQPGEDAELAALAARLGAAEELQQAAGTAHTLLMGDDWSEQTNVVSLLAEATEALSRAAGADAELAARLETLEDVAVRVSDLGAELSSYLAGFADQEGMSLEDAEARRAELGSLSAYGEDLAAVLAFEEQAGRELLALENSEASLTDMAQTVEAARARLEEAAQELHAARVEAGESFAAAVGEELAALAMPHAALSFRVERTEPAAHGGDDVRLLFTSHAAAEPDDIAKTASGGELSRVMLAIEVVRARTEAFPTFVFDEVDAGVGGKAAVEIGRRLARLAASSQVIVVTHLPQVAAWADHHLVVRKTDEGTGAVSGVRELHGEDRTEELARMLAGVADSTSAREHAEELVRSATEAKAAFALASGVRMRG</sequence>